<evidence type="ECO:0000259" key="1">
    <source>
        <dbReference type="SMART" id="SM00860"/>
    </source>
</evidence>
<accession>A0A0M8QNW4</accession>
<organism evidence="2 3">
    <name type="scientific">Streptomyces caelestis</name>
    <dbReference type="NCBI Taxonomy" id="36816"/>
    <lineage>
        <taxon>Bacteria</taxon>
        <taxon>Bacillati</taxon>
        <taxon>Actinomycetota</taxon>
        <taxon>Actinomycetes</taxon>
        <taxon>Kitasatosporales</taxon>
        <taxon>Streptomycetaceae</taxon>
        <taxon>Streptomyces</taxon>
    </lineage>
</organism>
<keyword evidence="3" id="KW-1185">Reference proteome</keyword>
<comment type="caution">
    <text evidence="2">The sequence shown here is derived from an EMBL/GenBank/DDBJ whole genome shotgun (WGS) entry which is preliminary data.</text>
</comment>
<dbReference type="SMART" id="SM00860">
    <property type="entry name" value="SMI1_KNR4"/>
    <property type="match status" value="1"/>
</dbReference>
<dbReference type="OrthoDB" id="4563313at2"/>
<evidence type="ECO:0000313" key="3">
    <source>
        <dbReference type="Proteomes" id="UP000037773"/>
    </source>
</evidence>
<dbReference type="Proteomes" id="UP000037773">
    <property type="component" value="Unassembled WGS sequence"/>
</dbReference>
<dbReference type="PATRIC" id="fig|36816.3.peg.5772"/>
<proteinExistence type="predicted"/>
<dbReference type="AlphaFoldDB" id="A0A0M8QNW4"/>
<dbReference type="Gene3D" id="3.40.1580.10">
    <property type="entry name" value="SMI1/KNR4-like"/>
    <property type="match status" value="1"/>
</dbReference>
<sequence>MTATNVILFDQAWTRFESWLAAHSPADHAALRPPATAAEISELEMQLGFALHPELRRLLERRNGVVEPESSSGPGPGVFPAGSILPLGHRLSTTSEIASMHEILVEVGEDNTEAELWDEEDLAGHLHLCVPFALPNDGGVAFVDHRPGPTYGHVYEMGIGSGDLDGTLWGSSLTEFVRAVTDALESGNPFMYYWPATFEHASGRTCVAWEIHS</sequence>
<gene>
    <name evidence="2" type="ORF">ADK41_26675</name>
</gene>
<feature type="domain" description="Knr4/Smi1-like" evidence="1">
    <location>
        <begin position="34"/>
        <end position="179"/>
    </location>
</feature>
<dbReference type="SUPFAM" id="SSF160631">
    <property type="entry name" value="SMI1/KNR4-like"/>
    <property type="match status" value="1"/>
</dbReference>
<evidence type="ECO:0000313" key="2">
    <source>
        <dbReference type="EMBL" id="KOT34203.1"/>
    </source>
</evidence>
<dbReference type="EMBL" id="LGCN01000219">
    <property type="protein sequence ID" value="KOT34203.1"/>
    <property type="molecule type" value="Genomic_DNA"/>
</dbReference>
<dbReference type="InterPro" id="IPR037883">
    <property type="entry name" value="Knr4/Smi1-like_sf"/>
</dbReference>
<dbReference type="InterPro" id="IPR018958">
    <property type="entry name" value="Knr4/Smi1-like_dom"/>
</dbReference>
<reference evidence="2 3" key="1">
    <citation type="submission" date="2015-07" db="EMBL/GenBank/DDBJ databases">
        <authorList>
            <person name="Noorani M."/>
        </authorList>
    </citation>
    <scope>NUCLEOTIDE SEQUENCE [LARGE SCALE GENOMIC DNA]</scope>
    <source>
        <strain evidence="2 3">NRRL B-24567</strain>
    </source>
</reference>
<dbReference type="RefSeq" id="WP_030830844.1">
    <property type="nucleotide sequence ID" value="NZ_LGCN01000219.1"/>
</dbReference>
<name>A0A0M8QNW4_9ACTN</name>
<dbReference type="Pfam" id="PF09346">
    <property type="entry name" value="SMI1_KNR4"/>
    <property type="match status" value="1"/>
</dbReference>
<protein>
    <submittedName>
        <fullName evidence="2">Cell wall assembly protein Knr4</fullName>
    </submittedName>
</protein>